<dbReference type="EMBL" id="JAPFCC010000001">
    <property type="protein sequence ID" value="MCW7553965.1"/>
    <property type="molecule type" value="Genomic_DNA"/>
</dbReference>
<feature type="transmembrane region" description="Helical" evidence="1">
    <location>
        <begin position="202"/>
        <end position="226"/>
    </location>
</feature>
<accession>A0ABT3MX54</accession>
<dbReference type="RefSeq" id="WP_262563704.1">
    <property type="nucleotide sequence ID" value="NZ_JAPFCC010000001.1"/>
</dbReference>
<comment type="caution">
    <text evidence="2">The sequence shown here is derived from an EMBL/GenBank/DDBJ whole genome shotgun (WGS) entry which is preliminary data.</text>
</comment>
<sequence length="265" mass="31170">MHLQSIGSHQYYGEDAFGHELINCSWIKKEKQHSSENLCVSQLSAGIDLSNPRYTLSDREIVNLQKRQFSYWKDWRCQFNLNRFVFLDETPGISSLQYNLYEYHYYLDLFAIVIFQQISLNYFKDELILQNHKEKTILFKKISSFRSQYKMSHISTYPFAEKLYRYLCDEAGLDKIEEKSLSELEYSYALWRQEKQETNDSVLLFISLIAALLLPASSLATIFALTNEQMSVNFWSSTLLVTCITVLAVISPPLRKHIKDNYLKK</sequence>
<keyword evidence="1" id="KW-0472">Membrane</keyword>
<evidence type="ECO:0000256" key="1">
    <source>
        <dbReference type="SAM" id="Phobius"/>
    </source>
</evidence>
<keyword evidence="1" id="KW-0812">Transmembrane</keyword>
<protein>
    <recommendedName>
        <fullName evidence="4">CorA-like Mg2+ transporter protein</fullName>
    </recommendedName>
</protein>
<keyword evidence="3" id="KW-1185">Reference proteome</keyword>
<evidence type="ECO:0008006" key="4">
    <source>
        <dbReference type="Google" id="ProtNLM"/>
    </source>
</evidence>
<proteinExistence type="predicted"/>
<keyword evidence="1" id="KW-1133">Transmembrane helix</keyword>
<evidence type="ECO:0000313" key="2">
    <source>
        <dbReference type="EMBL" id="MCW7553965.1"/>
    </source>
</evidence>
<reference evidence="2 3" key="1">
    <citation type="submission" date="2022-10" db="EMBL/GenBank/DDBJ databases">
        <title>High-quality genome sequences of two octocoral-associated bacteria, Endozoicomonas euniceicola EF212 and Endozoicomonas gorgoniicola PS125.</title>
        <authorList>
            <person name="Chiou Y.-J."/>
            <person name="Chen Y.-H."/>
        </authorList>
    </citation>
    <scope>NUCLEOTIDE SEQUENCE [LARGE SCALE GENOMIC DNA]</scope>
    <source>
        <strain evidence="2 3">PS125</strain>
    </source>
</reference>
<evidence type="ECO:0000313" key="3">
    <source>
        <dbReference type="Proteomes" id="UP001209854"/>
    </source>
</evidence>
<name>A0ABT3MX54_9GAMM</name>
<organism evidence="2 3">
    <name type="scientific">Endozoicomonas gorgoniicola</name>
    <dbReference type="NCBI Taxonomy" id="1234144"/>
    <lineage>
        <taxon>Bacteria</taxon>
        <taxon>Pseudomonadati</taxon>
        <taxon>Pseudomonadota</taxon>
        <taxon>Gammaproteobacteria</taxon>
        <taxon>Oceanospirillales</taxon>
        <taxon>Endozoicomonadaceae</taxon>
        <taxon>Endozoicomonas</taxon>
    </lineage>
</organism>
<feature type="transmembrane region" description="Helical" evidence="1">
    <location>
        <begin position="232"/>
        <end position="250"/>
    </location>
</feature>
<gene>
    <name evidence="2" type="ORF">NX722_15310</name>
</gene>
<dbReference type="Proteomes" id="UP001209854">
    <property type="component" value="Unassembled WGS sequence"/>
</dbReference>